<proteinExistence type="predicted"/>
<sequence length="85" mass="8840">MDERKIKRLAVMLLVAIVVIMIAKYLLTQTITSLGTASREKKRAVAERQVPASEPVAAGAAELVPASTATSDAAPAGPPSDTPAR</sequence>
<evidence type="ECO:0000313" key="3">
    <source>
        <dbReference type="EMBL" id="BCK86276.1"/>
    </source>
</evidence>
<reference evidence="3 4" key="1">
    <citation type="journal article" date="2022" name="Int. J. Syst. Evol. Microbiol.">
        <title>&lt;i&gt;Sideroxyarcus emersonii&lt;/i&gt; gen. nov. sp. nov., a neutrophilic, microaerobic iron- and thiosulfate-oxidizing bacterium isolated from iron-rich wetland sediment.</title>
        <authorList>
            <person name="Kato S."/>
            <person name="Itoh T."/>
            <person name="Iino T."/>
            <person name="Ohkuma M."/>
        </authorList>
    </citation>
    <scope>NUCLEOTIDE SEQUENCE [LARGE SCALE GENOMIC DNA]</scope>
    <source>
        <strain evidence="3 4">MIZ01</strain>
    </source>
</reference>
<protein>
    <submittedName>
        <fullName evidence="3">Uncharacterized protein</fullName>
    </submittedName>
</protein>
<dbReference type="AlphaFoldDB" id="A0AAN1X700"/>
<accession>A0AAN1X700</accession>
<keyword evidence="4" id="KW-1185">Reference proteome</keyword>
<feature type="compositionally biased region" description="Low complexity" evidence="1">
    <location>
        <begin position="65"/>
        <end position="75"/>
    </location>
</feature>
<keyword evidence="2" id="KW-0472">Membrane</keyword>
<evidence type="ECO:0000313" key="4">
    <source>
        <dbReference type="Proteomes" id="UP001320326"/>
    </source>
</evidence>
<feature type="transmembrane region" description="Helical" evidence="2">
    <location>
        <begin position="9"/>
        <end position="27"/>
    </location>
</feature>
<feature type="compositionally biased region" description="Pro residues" evidence="1">
    <location>
        <begin position="76"/>
        <end position="85"/>
    </location>
</feature>
<gene>
    <name evidence="3" type="ORF">MIZ01_0030</name>
</gene>
<dbReference type="EMBL" id="AP023423">
    <property type="protein sequence ID" value="BCK86276.1"/>
    <property type="molecule type" value="Genomic_DNA"/>
</dbReference>
<feature type="region of interest" description="Disordered" evidence="1">
    <location>
        <begin position="64"/>
        <end position="85"/>
    </location>
</feature>
<dbReference type="Proteomes" id="UP001320326">
    <property type="component" value="Chromosome"/>
</dbReference>
<dbReference type="RefSeq" id="WP_237247461.1">
    <property type="nucleotide sequence ID" value="NZ_AP023423.1"/>
</dbReference>
<dbReference type="KEGG" id="seme:MIZ01_0030"/>
<organism evidence="3 4">
    <name type="scientific">Sideroxyarcus emersonii</name>
    <dbReference type="NCBI Taxonomy" id="2764705"/>
    <lineage>
        <taxon>Bacteria</taxon>
        <taxon>Pseudomonadati</taxon>
        <taxon>Pseudomonadota</taxon>
        <taxon>Betaproteobacteria</taxon>
        <taxon>Nitrosomonadales</taxon>
        <taxon>Gallionellaceae</taxon>
        <taxon>Sideroxyarcus</taxon>
    </lineage>
</organism>
<evidence type="ECO:0000256" key="2">
    <source>
        <dbReference type="SAM" id="Phobius"/>
    </source>
</evidence>
<name>A0AAN1X700_9PROT</name>
<keyword evidence="2" id="KW-0812">Transmembrane</keyword>
<keyword evidence="2" id="KW-1133">Transmembrane helix</keyword>
<evidence type="ECO:0000256" key="1">
    <source>
        <dbReference type="SAM" id="MobiDB-lite"/>
    </source>
</evidence>